<dbReference type="EMBL" id="CAFABA010000068">
    <property type="protein sequence ID" value="CAB4832677.1"/>
    <property type="molecule type" value="Genomic_DNA"/>
</dbReference>
<evidence type="ECO:0000256" key="1">
    <source>
        <dbReference type="SAM" id="Phobius"/>
    </source>
</evidence>
<feature type="transmembrane region" description="Helical" evidence="1">
    <location>
        <begin position="298"/>
        <end position="321"/>
    </location>
</feature>
<keyword evidence="1" id="KW-0812">Transmembrane</keyword>
<keyword evidence="1" id="KW-1133">Transmembrane helix</keyword>
<evidence type="ECO:0000313" key="4">
    <source>
        <dbReference type="EMBL" id="CAB4888888.1"/>
    </source>
</evidence>
<feature type="transmembrane region" description="Helical" evidence="1">
    <location>
        <begin position="143"/>
        <end position="161"/>
    </location>
</feature>
<keyword evidence="1" id="KW-0472">Membrane</keyword>
<organism evidence="3">
    <name type="scientific">freshwater metagenome</name>
    <dbReference type="NCBI Taxonomy" id="449393"/>
    <lineage>
        <taxon>unclassified sequences</taxon>
        <taxon>metagenomes</taxon>
        <taxon>ecological metagenomes</taxon>
    </lineage>
</organism>
<evidence type="ECO:0000313" key="3">
    <source>
        <dbReference type="EMBL" id="CAB4832677.1"/>
    </source>
</evidence>
<dbReference type="EMBL" id="CAEZYR010000008">
    <property type="protein sequence ID" value="CAB4729344.1"/>
    <property type="molecule type" value="Genomic_DNA"/>
</dbReference>
<dbReference type="EMBL" id="CAFBMH010000001">
    <property type="protein sequence ID" value="CAB4888888.1"/>
    <property type="molecule type" value="Genomic_DNA"/>
</dbReference>
<reference evidence="3" key="1">
    <citation type="submission" date="2020-05" db="EMBL/GenBank/DDBJ databases">
        <authorList>
            <person name="Chiriac C."/>
            <person name="Salcher M."/>
            <person name="Ghai R."/>
            <person name="Kavagutti S V."/>
        </authorList>
    </citation>
    <scope>NUCLEOTIDE SEQUENCE</scope>
</reference>
<feature type="transmembrane region" description="Helical" evidence="1">
    <location>
        <begin position="367"/>
        <end position="386"/>
    </location>
</feature>
<accession>A0A6J7AIK4</accession>
<dbReference type="Pfam" id="PF09852">
    <property type="entry name" value="DUF2079"/>
    <property type="match status" value="1"/>
</dbReference>
<feature type="transmembrane region" description="Helical" evidence="1">
    <location>
        <begin position="114"/>
        <end position="131"/>
    </location>
</feature>
<gene>
    <name evidence="2" type="ORF">UFOPK2754_00364</name>
    <name evidence="3" type="ORF">UFOPK3139_01685</name>
    <name evidence="4" type="ORF">UFOPK3543_00078</name>
</gene>
<proteinExistence type="predicted"/>
<feature type="transmembrane region" description="Helical" evidence="1">
    <location>
        <begin position="35"/>
        <end position="55"/>
    </location>
</feature>
<dbReference type="AlphaFoldDB" id="A0A6J7AIK4"/>
<name>A0A6J7AIK4_9ZZZZ</name>
<feature type="transmembrane region" description="Helical" evidence="1">
    <location>
        <begin position="418"/>
        <end position="440"/>
    </location>
</feature>
<feature type="transmembrane region" description="Helical" evidence="1">
    <location>
        <begin position="224"/>
        <end position="243"/>
    </location>
</feature>
<protein>
    <submittedName>
        <fullName evidence="3">Unannotated protein</fullName>
    </submittedName>
</protein>
<evidence type="ECO:0000313" key="2">
    <source>
        <dbReference type="EMBL" id="CAB4729344.1"/>
    </source>
</evidence>
<sequence>MAQTTVVHPVQRERRGAAYLARCRNAIRGLSLPRVLFFAVIGAFTVFYVVHLSMLHDRFWTTGYDLGIFDQATWLVAQGKTFITIRGLTFWGHHVNPGLVLFAPFYWLGAGPRFLNGAMVVAYAAGAFPVFRIAKHHLRNEWIALALVVAYLLQTGGQWVLRETFHPEVMAIAPMLYAYLAVLERRWRAYWIWLLAAVCWKEDIAITIAMLGVVLALRGHRKQGIITLLAGVTYYFFCTKVVLPHFTPAGPFYSEFLGNLGNTPFALAKNALVHPTRFTDQFQEAQWYRYPRDLAQPYAFTSFFSWPGLLLALPQVVLNLLTKHSYAWSIRWHYVSMPTVGFTIASIEGVANLRRLAERVRGSGRELVASVVVAAVAVAVTAGIAAAGYLAAASAIALGFVVVAVTAVAWPTRLLESIGMVVAASAVVMSAMWAPSYGWAYNDPGMWPTEITPHVRVLRNAVNLVPDDAVISVSYNFSPHLAHREFVYEFPNPWRNSYWGVDQRLPDGRVTAWPPARDPDSIQWIAVDKGTLGPESLSLLKDVLASPKWMIVFDEQNVVVAHRS</sequence>
<feature type="transmembrane region" description="Helical" evidence="1">
    <location>
        <begin position="392"/>
        <end position="411"/>
    </location>
</feature>
<dbReference type="InterPro" id="IPR018650">
    <property type="entry name" value="STSV1_Orf64"/>
</dbReference>